<dbReference type="AlphaFoldDB" id="A0A562PZ38"/>
<dbReference type="RefSeq" id="WP_229418626.1">
    <property type="nucleotide sequence ID" value="NZ_CP046904.1"/>
</dbReference>
<reference evidence="2 3" key="1">
    <citation type="journal article" date="2015" name="Stand. Genomic Sci.">
        <title>Genomic Encyclopedia of Bacterial and Archaeal Type Strains, Phase III: the genomes of soil and plant-associated and newly described type strains.</title>
        <authorList>
            <person name="Whitman W.B."/>
            <person name="Woyke T."/>
            <person name="Klenk H.P."/>
            <person name="Zhou Y."/>
            <person name="Lilburn T.G."/>
            <person name="Beck B.J."/>
            <person name="De Vos P."/>
            <person name="Vandamme P."/>
            <person name="Eisen J.A."/>
            <person name="Garrity G."/>
            <person name="Hugenholtz P."/>
            <person name="Kyrpides N.C."/>
        </authorList>
    </citation>
    <scope>NUCLEOTIDE SEQUENCE [LARGE SCALE GENOMIC DNA]</scope>
    <source>
        <strain evidence="2 3">CGMCC 1.10685</strain>
    </source>
</reference>
<dbReference type="Proteomes" id="UP000315112">
    <property type="component" value="Unassembled WGS sequence"/>
</dbReference>
<gene>
    <name evidence="2" type="ORF">IP92_00876</name>
</gene>
<organism evidence="2 3">
    <name type="scientific">Pseudoduganella flava</name>
    <dbReference type="NCBI Taxonomy" id="871742"/>
    <lineage>
        <taxon>Bacteria</taxon>
        <taxon>Pseudomonadati</taxon>
        <taxon>Pseudomonadota</taxon>
        <taxon>Betaproteobacteria</taxon>
        <taxon>Burkholderiales</taxon>
        <taxon>Oxalobacteraceae</taxon>
        <taxon>Telluria group</taxon>
        <taxon>Pseudoduganella</taxon>
    </lineage>
</organism>
<keyword evidence="1" id="KW-0732">Signal</keyword>
<name>A0A562PZ38_9BURK</name>
<evidence type="ECO:0000256" key="1">
    <source>
        <dbReference type="SAM" id="SignalP"/>
    </source>
</evidence>
<accession>A0A562PZ38</accession>
<evidence type="ECO:0000313" key="2">
    <source>
        <dbReference type="EMBL" id="TWI49664.1"/>
    </source>
</evidence>
<comment type="caution">
    <text evidence="2">The sequence shown here is derived from an EMBL/GenBank/DDBJ whole genome shotgun (WGS) entry which is preliminary data.</text>
</comment>
<feature type="signal peptide" evidence="1">
    <location>
        <begin position="1"/>
        <end position="25"/>
    </location>
</feature>
<feature type="chain" id="PRO_5021992469" evidence="1">
    <location>
        <begin position="26"/>
        <end position="145"/>
    </location>
</feature>
<dbReference type="EMBL" id="VLKW01000002">
    <property type="protein sequence ID" value="TWI49664.1"/>
    <property type="molecule type" value="Genomic_DNA"/>
</dbReference>
<sequence>MKILPYCAVAALAACHLAAVSSASAAPLRADHPIVGAWRLELDDACVEIYRIGRDGHARITSAEEVAEAEFQIDDEPGADGFYASVNRIVKDNGKRDCAGQVTQPGQAMPAFILFHPSGDQLLMCRDRNTRACIGPLVRIPTQDI</sequence>
<dbReference type="PROSITE" id="PS51257">
    <property type="entry name" value="PROKAR_LIPOPROTEIN"/>
    <property type="match status" value="1"/>
</dbReference>
<proteinExistence type="predicted"/>
<evidence type="ECO:0000313" key="3">
    <source>
        <dbReference type="Proteomes" id="UP000315112"/>
    </source>
</evidence>
<protein>
    <submittedName>
        <fullName evidence="2">Uncharacterized protein</fullName>
    </submittedName>
</protein>